<dbReference type="PATRIC" id="fig|1309411.5.peg.2100"/>
<dbReference type="InterPro" id="IPR016147">
    <property type="entry name" value="Pili_assmbl_chaperone_N"/>
</dbReference>
<evidence type="ECO:0000259" key="2">
    <source>
        <dbReference type="Pfam" id="PF00345"/>
    </source>
</evidence>
<proteinExistence type="predicted"/>
<evidence type="ECO:0000313" key="4">
    <source>
        <dbReference type="Proteomes" id="UP000034024"/>
    </source>
</evidence>
<keyword evidence="1" id="KW-0732">Signal</keyword>
<keyword evidence="4" id="KW-1185">Reference proteome</keyword>
<dbReference type="KEGG" id="dch:SY84_10340"/>
<dbReference type="Gene3D" id="2.60.40.10">
    <property type="entry name" value="Immunoglobulins"/>
    <property type="match status" value="1"/>
</dbReference>
<dbReference type="OrthoDB" id="65700at2"/>
<dbReference type="GO" id="GO:0071555">
    <property type="term" value="P:cell wall organization"/>
    <property type="evidence" value="ECO:0007669"/>
    <property type="project" value="InterPro"/>
</dbReference>
<reference evidence="3 4" key="1">
    <citation type="submission" date="2015-01" db="EMBL/GenBank/DDBJ databases">
        <title>Deinococcus soli/N5/whole genome sequencing.</title>
        <authorList>
            <person name="Kim M.K."/>
            <person name="Srinivasan S."/>
            <person name="Lee J.-J."/>
        </authorList>
    </citation>
    <scope>NUCLEOTIDE SEQUENCE [LARGE SCALE GENOMIC DNA]</scope>
    <source>
        <strain evidence="3 4">N5</strain>
    </source>
</reference>
<dbReference type="SUPFAM" id="SSF49354">
    <property type="entry name" value="PapD-like"/>
    <property type="match status" value="1"/>
</dbReference>
<feature type="chain" id="PRO_5002517486" description="Pili assembly chaperone N-terminal domain-containing protein" evidence="1">
    <location>
        <begin position="26"/>
        <end position="233"/>
    </location>
</feature>
<dbReference type="InterPro" id="IPR013783">
    <property type="entry name" value="Ig-like_fold"/>
</dbReference>
<protein>
    <recommendedName>
        <fullName evidence="2">Pili assembly chaperone N-terminal domain-containing protein</fullName>
    </recommendedName>
</protein>
<dbReference type="PANTHER" id="PTHR30251:SF4">
    <property type="entry name" value="SLR1668 PROTEIN"/>
    <property type="match status" value="1"/>
</dbReference>
<dbReference type="Proteomes" id="UP000034024">
    <property type="component" value="Chromosome"/>
</dbReference>
<gene>
    <name evidence="3" type="ORF">SY84_10340</name>
</gene>
<dbReference type="GO" id="GO:0030288">
    <property type="term" value="C:outer membrane-bounded periplasmic space"/>
    <property type="evidence" value="ECO:0007669"/>
    <property type="project" value="InterPro"/>
</dbReference>
<dbReference type="PANTHER" id="PTHR30251">
    <property type="entry name" value="PILUS ASSEMBLY CHAPERONE"/>
    <property type="match status" value="1"/>
</dbReference>
<organism evidence="3 4">
    <name type="scientific">Deinococcus soli</name>
    <name type="common">ex Cha et al. 2016</name>
    <dbReference type="NCBI Taxonomy" id="1309411"/>
    <lineage>
        <taxon>Bacteria</taxon>
        <taxon>Thermotogati</taxon>
        <taxon>Deinococcota</taxon>
        <taxon>Deinococci</taxon>
        <taxon>Deinococcales</taxon>
        <taxon>Deinococcaceae</taxon>
        <taxon>Deinococcus</taxon>
    </lineage>
</organism>
<dbReference type="Pfam" id="PF00345">
    <property type="entry name" value="PapD_N"/>
    <property type="match status" value="1"/>
</dbReference>
<evidence type="ECO:0000313" key="3">
    <source>
        <dbReference type="EMBL" id="AKH17367.1"/>
    </source>
</evidence>
<dbReference type="InterPro" id="IPR050643">
    <property type="entry name" value="Periplasmic_pilus_chap"/>
</dbReference>
<dbReference type="AlphaFoldDB" id="A0A0F7JNQ4"/>
<name>A0A0F7JNQ4_9DEIO</name>
<feature type="domain" description="Pili assembly chaperone N-terminal" evidence="2">
    <location>
        <begin position="21"/>
        <end position="135"/>
    </location>
</feature>
<sequence>MRRLAGLLLALGAAAAQGFSVSPTAFNLNPERTNTAQVRFENPSGGTMSFQVEVRRWGTQGGEHVYEPTRDVIVNPASFTLKRGEGQVIRLGLLKKAGADELTYRVFVQQVPNSDTPSESSGTPDAQMNVRQLVQLSLPVYVTPPGSAPRVALQVRQSGSQGTLDLVNSGNAHQTYRVLSALVGDRSVNLGSTAVLGRSTLSLPLGELGGARTVTVAFTDASGKVGRETVTLP</sequence>
<feature type="signal peptide" evidence="1">
    <location>
        <begin position="1"/>
        <end position="25"/>
    </location>
</feature>
<dbReference type="EMBL" id="CP011389">
    <property type="protein sequence ID" value="AKH17367.1"/>
    <property type="molecule type" value="Genomic_DNA"/>
</dbReference>
<dbReference type="RefSeq" id="WP_046843935.1">
    <property type="nucleotide sequence ID" value="NZ_CP011389.1"/>
</dbReference>
<dbReference type="InterPro" id="IPR008962">
    <property type="entry name" value="PapD-like_sf"/>
</dbReference>
<evidence type="ECO:0000256" key="1">
    <source>
        <dbReference type="SAM" id="SignalP"/>
    </source>
</evidence>
<accession>A0A0F7JNQ4</accession>